<feature type="transmembrane region" description="Helical" evidence="7">
    <location>
        <begin position="266"/>
        <end position="283"/>
    </location>
</feature>
<evidence type="ECO:0000313" key="10">
    <source>
        <dbReference type="Proteomes" id="UP000295132"/>
    </source>
</evidence>
<dbReference type="Gene3D" id="1.20.1250.20">
    <property type="entry name" value="MFS general substrate transporter like domains"/>
    <property type="match status" value="2"/>
</dbReference>
<keyword evidence="2" id="KW-0813">Transport</keyword>
<keyword evidence="6 7" id="KW-0472">Membrane</keyword>
<feature type="transmembrane region" description="Helical" evidence="7">
    <location>
        <begin position="289"/>
        <end position="307"/>
    </location>
</feature>
<evidence type="ECO:0000256" key="2">
    <source>
        <dbReference type="ARBA" id="ARBA00022448"/>
    </source>
</evidence>
<evidence type="ECO:0000256" key="4">
    <source>
        <dbReference type="ARBA" id="ARBA00022692"/>
    </source>
</evidence>
<dbReference type="PANTHER" id="PTHR43124:SF10">
    <property type="entry name" value="PURINE EFFLUX PUMP PBUE"/>
    <property type="match status" value="1"/>
</dbReference>
<feature type="transmembrane region" description="Helical" evidence="7">
    <location>
        <begin position="328"/>
        <end position="348"/>
    </location>
</feature>
<dbReference type="EMBL" id="SMYO01000012">
    <property type="protein sequence ID" value="TDK58649.1"/>
    <property type="molecule type" value="Genomic_DNA"/>
</dbReference>
<keyword evidence="4 7" id="KW-0812">Transmembrane</keyword>
<evidence type="ECO:0000313" key="9">
    <source>
        <dbReference type="EMBL" id="TDK58649.1"/>
    </source>
</evidence>
<evidence type="ECO:0000256" key="7">
    <source>
        <dbReference type="SAM" id="Phobius"/>
    </source>
</evidence>
<dbReference type="InterPro" id="IPR011701">
    <property type="entry name" value="MFS"/>
</dbReference>
<dbReference type="Pfam" id="PF07690">
    <property type="entry name" value="MFS_1"/>
    <property type="match status" value="1"/>
</dbReference>
<dbReference type="RefSeq" id="WP_133338208.1">
    <property type="nucleotide sequence ID" value="NZ_SMYO01000012.1"/>
</dbReference>
<feature type="transmembrane region" description="Helical" evidence="7">
    <location>
        <begin position="160"/>
        <end position="181"/>
    </location>
</feature>
<feature type="transmembrane region" description="Helical" evidence="7">
    <location>
        <begin position="70"/>
        <end position="93"/>
    </location>
</feature>
<comment type="caution">
    <text evidence="9">The sequence shown here is derived from an EMBL/GenBank/DDBJ whole genome shotgun (WGS) entry which is preliminary data.</text>
</comment>
<evidence type="ECO:0000256" key="5">
    <source>
        <dbReference type="ARBA" id="ARBA00022989"/>
    </source>
</evidence>
<reference evidence="9 10" key="1">
    <citation type="submission" date="2019-03" db="EMBL/GenBank/DDBJ databases">
        <title>Bacillus niacini sp. nov. a Nicotinate-Metabolizing Mesophile Isolated from Soil.</title>
        <authorList>
            <person name="Zhang G."/>
        </authorList>
    </citation>
    <scope>NUCLEOTIDE SEQUENCE [LARGE SCALE GENOMIC DNA]</scope>
    <source>
        <strain evidence="9 10">WN066</strain>
    </source>
</reference>
<protein>
    <submittedName>
        <fullName evidence="9">MFS transporter</fullName>
    </submittedName>
</protein>
<keyword evidence="5 7" id="KW-1133">Transmembrane helix</keyword>
<dbReference type="GO" id="GO:0005886">
    <property type="term" value="C:plasma membrane"/>
    <property type="evidence" value="ECO:0007669"/>
    <property type="project" value="UniProtKB-SubCell"/>
</dbReference>
<dbReference type="InterPro" id="IPR050189">
    <property type="entry name" value="MFS_Efflux_Transporters"/>
</dbReference>
<evidence type="ECO:0000259" key="8">
    <source>
        <dbReference type="PROSITE" id="PS50850"/>
    </source>
</evidence>
<keyword evidence="3" id="KW-1003">Cell membrane</keyword>
<name>A0A4R5VLB1_9BACI</name>
<dbReference type="CDD" id="cd17324">
    <property type="entry name" value="MFS_NepI_like"/>
    <property type="match status" value="1"/>
</dbReference>
<dbReference type="GO" id="GO:0022857">
    <property type="term" value="F:transmembrane transporter activity"/>
    <property type="evidence" value="ECO:0007669"/>
    <property type="project" value="InterPro"/>
</dbReference>
<feature type="transmembrane region" description="Helical" evidence="7">
    <location>
        <begin position="132"/>
        <end position="154"/>
    </location>
</feature>
<dbReference type="SUPFAM" id="SSF103473">
    <property type="entry name" value="MFS general substrate transporter"/>
    <property type="match status" value="1"/>
</dbReference>
<sequence>MNFSIYLLAIVSFVVGMAELIVGGILDIVSDGLGISISTAGELITVYSLVFAIASPVLLTVTAKIERKRLLLWTLLIFLIGNMIAFISPNFIVLFLSRIISAASGSLLVVLSVTIASSIVKEEYRARAIGVIFMGISGSLVLGVPIGLVIGNHFGWRSPFLFIAVLTLISMAGVYALLNKIEPRPMISLKQQLQTLKNSKTLSAQLTSVLFLTGHLTLYAYLTPFLKSTLHLDATWVSIFYFIFGISAVFGGGFGGWLADKWGSKKSILTIVTVFAVTLFVLPNVTSSITIFVIVMMIWSALSWAITPAQQNYLIETAPETSDIQQSLNNSALHIGIALGSVIGGMVINQYSVQANASVGGVFIIFALLCAIFSITRKPTENRQEEVSMMME</sequence>
<feature type="transmembrane region" description="Helical" evidence="7">
    <location>
        <begin position="46"/>
        <end position="63"/>
    </location>
</feature>
<feature type="domain" description="Major facilitator superfamily (MFS) profile" evidence="8">
    <location>
        <begin position="4"/>
        <end position="382"/>
    </location>
</feature>
<dbReference type="InterPro" id="IPR020846">
    <property type="entry name" value="MFS_dom"/>
</dbReference>
<organism evidence="9 10">
    <name type="scientific">Bacillus salipaludis</name>
    <dbReference type="NCBI Taxonomy" id="2547811"/>
    <lineage>
        <taxon>Bacteria</taxon>
        <taxon>Bacillati</taxon>
        <taxon>Bacillota</taxon>
        <taxon>Bacilli</taxon>
        <taxon>Bacillales</taxon>
        <taxon>Bacillaceae</taxon>
        <taxon>Bacillus</taxon>
    </lineage>
</organism>
<feature type="transmembrane region" description="Helical" evidence="7">
    <location>
        <begin position="5"/>
        <end position="26"/>
    </location>
</feature>
<dbReference type="Proteomes" id="UP000295132">
    <property type="component" value="Unassembled WGS sequence"/>
</dbReference>
<feature type="transmembrane region" description="Helical" evidence="7">
    <location>
        <begin position="354"/>
        <end position="375"/>
    </location>
</feature>
<evidence type="ECO:0000256" key="1">
    <source>
        <dbReference type="ARBA" id="ARBA00004651"/>
    </source>
</evidence>
<evidence type="ECO:0000256" key="3">
    <source>
        <dbReference type="ARBA" id="ARBA00022475"/>
    </source>
</evidence>
<feature type="transmembrane region" description="Helical" evidence="7">
    <location>
        <begin position="234"/>
        <end position="259"/>
    </location>
</feature>
<accession>A0A4R5VLB1</accession>
<evidence type="ECO:0000256" key="6">
    <source>
        <dbReference type="ARBA" id="ARBA00023136"/>
    </source>
</evidence>
<gene>
    <name evidence="9" type="ORF">E2K98_22635</name>
</gene>
<dbReference type="AlphaFoldDB" id="A0A4R5VLB1"/>
<feature type="transmembrane region" description="Helical" evidence="7">
    <location>
        <begin position="99"/>
        <end position="120"/>
    </location>
</feature>
<feature type="transmembrane region" description="Helical" evidence="7">
    <location>
        <begin position="202"/>
        <end position="222"/>
    </location>
</feature>
<dbReference type="PROSITE" id="PS50850">
    <property type="entry name" value="MFS"/>
    <property type="match status" value="1"/>
</dbReference>
<comment type="subcellular location">
    <subcellularLocation>
        <location evidence="1">Cell membrane</location>
        <topology evidence="1">Multi-pass membrane protein</topology>
    </subcellularLocation>
</comment>
<proteinExistence type="predicted"/>
<dbReference type="InterPro" id="IPR036259">
    <property type="entry name" value="MFS_trans_sf"/>
</dbReference>
<dbReference type="PANTHER" id="PTHR43124">
    <property type="entry name" value="PURINE EFFLUX PUMP PBUE"/>
    <property type="match status" value="1"/>
</dbReference>